<comment type="pathway">
    <text evidence="4">Amino-acid biosynthesis; L-phenylalanine biosynthesis; phenylpyruvate from prephenate: step 1/1.</text>
</comment>
<dbReference type="InterPro" id="IPR045865">
    <property type="entry name" value="ACT-like_dom_sf"/>
</dbReference>
<evidence type="ECO:0000256" key="4">
    <source>
        <dbReference type="ARBA" id="ARBA00004741"/>
    </source>
</evidence>
<keyword evidence="11" id="KW-0057">Aromatic amino acid biosynthesis</keyword>
<comment type="pathway">
    <text evidence="5">Metabolic intermediate biosynthesis; prephenate biosynthesis; prephenate from chorismate: step 1/1.</text>
</comment>
<evidence type="ECO:0000259" key="21">
    <source>
        <dbReference type="PROSITE" id="PS51168"/>
    </source>
</evidence>
<dbReference type="InterPro" id="IPR036263">
    <property type="entry name" value="Chorismate_II_sf"/>
</dbReference>
<dbReference type="FunFam" id="3.40.190.10:FF:000034">
    <property type="entry name" value="Chorismate mutase/prephenate dehydratase"/>
    <property type="match status" value="1"/>
</dbReference>
<gene>
    <name evidence="24" type="ORF">CRV10_02735</name>
</gene>
<dbReference type="SUPFAM" id="SSF53850">
    <property type="entry name" value="Periplasmic binding protein-like II"/>
    <property type="match status" value="1"/>
</dbReference>
<dbReference type="AlphaFoldDB" id="A0A2P5SVN2"/>
<feature type="binding site" evidence="19">
    <location>
        <position position="29"/>
    </location>
    <ligand>
        <name>substrate</name>
    </ligand>
</feature>
<feature type="domain" description="ACT" evidence="23">
    <location>
        <begin position="300"/>
        <end position="377"/>
    </location>
</feature>
<evidence type="ECO:0000256" key="2">
    <source>
        <dbReference type="ARBA" id="ARBA00002364"/>
    </source>
</evidence>
<keyword evidence="25" id="KW-1185">Reference proteome</keyword>
<dbReference type="InterPro" id="IPR010952">
    <property type="entry name" value="CM_P_1"/>
</dbReference>
<evidence type="ECO:0000256" key="11">
    <source>
        <dbReference type="ARBA" id="ARBA00023141"/>
    </source>
</evidence>
<evidence type="ECO:0000259" key="22">
    <source>
        <dbReference type="PROSITE" id="PS51171"/>
    </source>
</evidence>
<evidence type="ECO:0000256" key="19">
    <source>
        <dbReference type="PIRSR" id="PIRSR001500-1"/>
    </source>
</evidence>
<dbReference type="Pfam" id="PF00800">
    <property type="entry name" value="PDT"/>
    <property type="match status" value="1"/>
</dbReference>
<dbReference type="NCBIfam" id="TIGR01797">
    <property type="entry name" value="CM_P_1"/>
    <property type="match status" value="1"/>
</dbReference>
<feature type="binding site" evidence="19">
    <location>
        <position position="85"/>
    </location>
    <ligand>
        <name>substrate</name>
    </ligand>
</feature>
<dbReference type="CDD" id="cd04905">
    <property type="entry name" value="ACT_CM-PDT"/>
    <property type="match status" value="1"/>
</dbReference>
<feature type="domain" description="Prephenate dehydratase" evidence="22">
    <location>
        <begin position="106"/>
        <end position="286"/>
    </location>
</feature>
<dbReference type="GO" id="GO:0004106">
    <property type="term" value="F:chorismate mutase activity"/>
    <property type="evidence" value="ECO:0007669"/>
    <property type="project" value="UniProtKB-EC"/>
</dbReference>
<evidence type="ECO:0000256" key="13">
    <source>
        <dbReference type="ARBA" id="ARBA00023235"/>
    </source>
</evidence>
<evidence type="ECO:0000256" key="6">
    <source>
        <dbReference type="ARBA" id="ARBA00012404"/>
    </source>
</evidence>
<dbReference type="PROSITE" id="PS51671">
    <property type="entry name" value="ACT"/>
    <property type="match status" value="1"/>
</dbReference>
<evidence type="ECO:0000256" key="15">
    <source>
        <dbReference type="ARBA" id="ARBA00023268"/>
    </source>
</evidence>
<feature type="binding site" evidence="19">
    <location>
        <position position="53"/>
    </location>
    <ligand>
        <name>substrate</name>
    </ligand>
</feature>
<evidence type="ECO:0000256" key="9">
    <source>
        <dbReference type="ARBA" id="ARBA00022490"/>
    </source>
</evidence>
<keyword evidence="12" id="KW-0584">Phenylalanine biosynthesis</keyword>
<dbReference type="PANTHER" id="PTHR21022:SF19">
    <property type="entry name" value="PREPHENATE DEHYDRATASE-RELATED"/>
    <property type="match status" value="1"/>
</dbReference>
<dbReference type="Gene3D" id="3.30.70.260">
    <property type="match status" value="1"/>
</dbReference>
<dbReference type="PROSITE" id="PS00857">
    <property type="entry name" value="PREPHENATE_DEHYDR_1"/>
    <property type="match status" value="1"/>
</dbReference>
<dbReference type="EMBL" id="PDKU01000004">
    <property type="protein sequence ID" value="PPI86372.1"/>
    <property type="molecule type" value="Genomic_DNA"/>
</dbReference>
<feature type="binding site" evidence="19">
    <location>
        <position position="89"/>
    </location>
    <ligand>
        <name>substrate</name>
    </ligand>
</feature>
<evidence type="ECO:0000256" key="17">
    <source>
        <dbReference type="ARBA" id="ARBA00031520"/>
    </source>
</evidence>
<comment type="catalytic activity">
    <reaction evidence="1">
        <text>chorismate = prephenate</text>
        <dbReference type="Rhea" id="RHEA:13897"/>
        <dbReference type="ChEBI" id="CHEBI:29748"/>
        <dbReference type="ChEBI" id="CHEBI:29934"/>
        <dbReference type="EC" id="5.4.99.5"/>
    </reaction>
</comment>
<protein>
    <recommendedName>
        <fullName evidence="8">Bifunctional chorismate mutase/prephenate dehydratase</fullName>
        <ecNumber evidence="7">4.2.1.51</ecNumber>
        <ecNumber evidence="6">5.4.99.5</ecNumber>
    </recommendedName>
    <alternativeName>
        <fullName evidence="17">Chorismate mutase-prephenate dehydratase</fullName>
    </alternativeName>
    <alternativeName>
        <fullName evidence="16">p-protein</fullName>
    </alternativeName>
</protein>
<accession>A0A2P5SVN2</accession>
<evidence type="ECO:0000256" key="10">
    <source>
        <dbReference type="ARBA" id="ARBA00022605"/>
    </source>
</evidence>
<evidence type="ECO:0000313" key="25">
    <source>
        <dbReference type="Proteomes" id="UP000296144"/>
    </source>
</evidence>
<dbReference type="UniPathway" id="UPA00121">
    <property type="reaction ID" value="UER00345"/>
</dbReference>
<dbReference type="InterPro" id="IPR008242">
    <property type="entry name" value="Chor_mutase/pphenate_deHydtase"/>
</dbReference>
<comment type="caution">
    <text evidence="24">The sequence shown here is derived from an EMBL/GenBank/DDBJ whole genome shotgun (WGS) entry which is preliminary data.</text>
</comment>
<keyword evidence="14" id="KW-0456">Lyase</keyword>
<evidence type="ECO:0000256" key="14">
    <source>
        <dbReference type="ARBA" id="ARBA00023239"/>
    </source>
</evidence>
<dbReference type="PANTHER" id="PTHR21022">
    <property type="entry name" value="PREPHENATE DEHYDRATASE P PROTEIN"/>
    <property type="match status" value="1"/>
</dbReference>
<evidence type="ECO:0000256" key="1">
    <source>
        <dbReference type="ARBA" id="ARBA00000824"/>
    </source>
</evidence>
<dbReference type="InterPro" id="IPR002701">
    <property type="entry name" value="CM_II_prokaryot"/>
</dbReference>
<keyword evidence="13" id="KW-0413">Isomerase</keyword>
<dbReference type="GO" id="GO:0009094">
    <property type="term" value="P:L-phenylalanine biosynthetic process"/>
    <property type="evidence" value="ECO:0007669"/>
    <property type="project" value="UniProtKB-UniPathway"/>
</dbReference>
<keyword evidence="9" id="KW-0963">Cytoplasm</keyword>
<sequence length="389" mass="44523">MNHKNLELLMLRDKINEIDDNILILLSKRQLLSAKIAKVKLKHNSQIRDKARERLILDRLIIYGKQYKLDSSYITKLFHLIIEDSIFIQQSILQKDLNCAYANTAKISFLGPKGSYSHIAARKYSMRYFDDIIEFSCLNFHDVVYNVENGIADYAILPIENTASGSINEVYDLLQNTNLSIVNELFLHIDHCILSIPDTNLEKIKIIYSHLQPFQQCSNFISLFPHWSLKYTESTAAAMKKVSKLNSSEIAALGSEDGGILYTLKVLKRNIANQQYNQTRFIILSRKSIEVSNNVPAKTTFVVETGQNVSSLVDILLVLRNYSLVINKIESRPINGNPWEEIFYIDIKSNLKSINMKNAIKDLNSITCSLKILGCYPSESYLSIEYNKH</sequence>
<dbReference type="Gene3D" id="1.20.59.10">
    <property type="entry name" value="Chorismate mutase"/>
    <property type="match status" value="1"/>
</dbReference>
<evidence type="ECO:0000256" key="3">
    <source>
        <dbReference type="ARBA" id="ARBA00004496"/>
    </source>
</evidence>
<dbReference type="GO" id="GO:0004664">
    <property type="term" value="F:prephenate dehydratase activity"/>
    <property type="evidence" value="ECO:0007669"/>
    <property type="project" value="UniProtKB-EC"/>
</dbReference>
<dbReference type="PROSITE" id="PS51171">
    <property type="entry name" value="PREPHENATE_DEHYDR_3"/>
    <property type="match status" value="1"/>
</dbReference>
<dbReference type="Gene3D" id="3.40.190.10">
    <property type="entry name" value="Periplasmic binding protein-like II"/>
    <property type="match status" value="2"/>
</dbReference>
<dbReference type="PIRSF" id="PIRSF001500">
    <property type="entry name" value="Chor_mut_pdt_Ppr"/>
    <property type="match status" value="1"/>
</dbReference>
<evidence type="ECO:0000256" key="20">
    <source>
        <dbReference type="PIRSR" id="PIRSR001500-2"/>
    </source>
</evidence>
<feature type="binding site" evidence="19">
    <location>
        <position position="49"/>
    </location>
    <ligand>
        <name>substrate</name>
    </ligand>
</feature>
<comment type="catalytic activity">
    <reaction evidence="18">
        <text>prephenate + H(+) = 3-phenylpyruvate + CO2 + H2O</text>
        <dbReference type="Rhea" id="RHEA:21648"/>
        <dbReference type="ChEBI" id="CHEBI:15377"/>
        <dbReference type="ChEBI" id="CHEBI:15378"/>
        <dbReference type="ChEBI" id="CHEBI:16526"/>
        <dbReference type="ChEBI" id="CHEBI:18005"/>
        <dbReference type="ChEBI" id="CHEBI:29934"/>
        <dbReference type="EC" id="4.2.1.51"/>
    </reaction>
</comment>
<reference evidence="24 25" key="1">
    <citation type="journal article" date="2018" name="Genome Biol. Evol.">
        <title>Cladogenesis and Genomic Streamlining in Extracellular Endosymbionts of Tropical Stink Bugs.</title>
        <authorList>
            <person name="Otero-Bravo A."/>
            <person name="Goffredi S."/>
            <person name="Sabree Z.L."/>
        </authorList>
    </citation>
    <scope>NUCLEOTIDE SEQUENCE [LARGE SCALE GENOMIC DNA]</scope>
    <source>
        <strain evidence="24 25">SoEL</strain>
    </source>
</reference>
<dbReference type="SUPFAM" id="SSF48600">
    <property type="entry name" value="Chorismate mutase II"/>
    <property type="match status" value="1"/>
</dbReference>
<dbReference type="InterPro" id="IPR002912">
    <property type="entry name" value="ACT_dom"/>
</dbReference>
<dbReference type="CDD" id="cd13631">
    <property type="entry name" value="PBP2_Ct-PDT_like"/>
    <property type="match status" value="1"/>
</dbReference>
<dbReference type="InterPro" id="IPR001086">
    <property type="entry name" value="Preph_deHydtase"/>
</dbReference>
<name>A0A2P5SVN2_9GAMM</name>
<dbReference type="OrthoDB" id="9802281at2"/>
<evidence type="ECO:0000256" key="8">
    <source>
        <dbReference type="ARBA" id="ARBA00014401"/>
    </source>
</evidence>
<dbReference type="UniPathway" id="UPA00120">
    <property type="reaction ID" value="UER00203"/>
</dbReference>
<dbReference type="EC" id="4.2.1.51" evidence="7"/>
<evidence type="ECO:0000256" key="18">
    <source>
        <dbReference type="ARBA" id="ARBA00047848"/>
    </source>
</evidence>
<dbReference type="InterPro" id="IPR018528">
    <property type="entry name" value="Preph_deHydtase_CS"/>
</dbReference>
<dbReference type="GO" id="GO:0005737">
    <property type="term" value="C:cytoplasm"/>
    <property type="evidence" value="ECO:0007669"/>
    <property type="project" value="UniProtKB-SubCell"/>
</dbReference>
<dbReference type="PROSITE" id="PS51168">
    <property type="entry name" value="CHORISMATE_MUT_2"/>
    <property type="match status" value="1"/>
</dbReference>
<keyword evidence="15" id="KW-0511">Multifunctional enzyme</keyword>
<evidence type="ECO:0000256" key="12">
    <source>
        <dbReference type="ARBA" id="ARBA00023222"/>
    </source>
</evidence>
<dbReference type="Pfam" id="PF01817">
    <property type="entry name" value="CM_2"/>
    <property type="match status" value="1"/>
</dbReference>
<dbReference type="SUPFAM" id="SSF55021">
    <property type="entry name" value="ACT-like"/>
    <property type="match status" value="1"/>
</dbReference>
<dbReference type="RefSeq" id="WP_136130315.1">
    <property type="nucleotide sequence ID" value="NZ_PDKU01000004.1"/>
</dbReference>
<evidence type="ECO:0000313" key="24">
    <source>
        <dbReference type="EMBL" id="PPI86372.1"/>
    </source>
</evidence>
<comment type="subcellular location">
    <subcellularLocation>
        <location evidence="3">Cytoplasm</location>
    </subcellularLocation>
</comment>
<evidence type="ECO:0000259" key="23">
    <source>
        <dbReference type="PROSITE" id="PS51671"/>
    </source>
</evidence>
<dbReference type="SMART" id="SM00830">
    <property type="entry name" value="CM_2"/>
    <property type="match status" value="1"/>
</dbReference>
<dbReference type="InterPro" id="IPR036979">
    <property type="entry name" value="CM_dom_sf"/>
</dbReference>
<evidence type="ECO:0000256" key="7">
    <source>
        <dbReference type="ARBA" id="ARBA00013147"/>
    </source>
</evidence>
<organism evidence="24 25">
    <name type="scientific">Candidatus Pantoea edessiphila</name>
    <dbReference type="NCBI Taxonomy" id="2044610"/>
    <lineage>
        <taxon>Bacteria</taxon>
        <taxon>Pseudomonadati</taxon>
        <taxon>Pseudomonadota</taxon>
        <taxon>Gammaproteobacteria</taxon>
        <taxon>Enterobacterales</taxon>
        <taxon>Erwiniaceae</taxon>
        <taxon>Pantoea</taxon>
    </lineage>
</organism>
<evidence type="ECO:0000256" key="16">
    <source>
        <dbReference type="ARBA" id="ARBA00031175"/>
    </source>
</evidence>
<feature type="binding site" evidence="19">
    <location>
        <position position="40"/>
    </location>
    <ligand>
        <name>substrate</name>
    </ligand>
</feature>
<comment type="function">
    <text evidence="2">Catalyzes the Claisen rearrangement of chorismate to prephenate and the decarboxylation/dehydration of prephenate to phenylpyruvate.</text>
</comment>
<dbReference type="EC" id="5.4.99.5" evidence="6"/>
<dbReference type="Proteomes" id="UP000296144">
    <property type="component" value="Unassembled WGS sequence"/>
</dbReference>
<keyword evidence="10" id="KW-0028">Amino-acid biosynthesis</keyword>
<proteinExistence type="predicted"/>
<feature type="site" description="Essential for prephenate dehydratase activity" evidence="20">
    <location>
        <position position="279"/>
    </location>
</feature>
<feature type="domain" description="Chorismate mutase" evidence="21">
    <location>
        <begin position="2"/>
        <end position="93"/>
    </location>
</feature>
<dbReference type="GO" id="GO:0046417">
    <property type="term" value="P:chorismate metabolic process"/>
    <property type="evidence" value="ECO:0007669"/>
    <property type="project" value="InterPro"/>
</dbReference>
<feature type="binding site" evidence="19">
    <location>
        <position position="12"/>
    </location>
    <ligand>
        <name>substrate</name>
    </ligand>
</feature>
<evidence type="ECO:0000256" key="5">
    <source>
        <dbReference type="ARBA" id="ARBA00004817"/>
    </source>
</evidence>